<dbReference type="Proteomes" id="UP000437131">
    <property type="component" value="Unassembled WGS sequence"/>
</dbReference>
<organism evidence="1 2">
    <name type="scientific">Cyanobacterium aponinum 0216</name>
    <dbReference type="NCBI Taxonomy" id="2676140"/>
    <lineage>
        <taxon>Bacteria</taxon>
        <taxon>Bacillati</taxon>
        <taxon>Cyanobacteriota</taxon>
        <taxon>Cyanophyceae</taxon>
        <taxon>Oscillatoriophycideae</taxon>
        <taxon>Chroococcales</taxon>
        <taxon>Geminocystaceae</taxon>
        <taxon>Cyanobacterium</taxon>
    </lineage>
</organism>
<accession>A0A844GSV6</accession>
<dbReference type="InterPro" id="IPR018971">
    <property type="entry name" value="DUF1997"/>
</dbReference>
<evidence type="ECO:0000313" key="1">
    <source>
        <dbReference type="EMBL" id="MTF39080.1"/>
    </source>
</evidence>
<protein>
    <submittedName>
        <fullName evidence="1">DUF1997 domain-containing protein</fullName>
    </submittedName>
</protein>
<dbReference type="EMBL" id="WMIA01000009">
    <property type="protein sequence ID" value="MTF39080.1"/>
    <property type="molecule type" value="Genomic_DNA"/>
</dbReference>
<sequence length="233" mass="26980">MPEDRENQDKEIKENQPITFQTHFTGIMEMYSDSETVCNYLNDHRGWFVRCAEPMKAIPYGENGYTLIIGHYGAFGYNVEPQMSVILEPPIENHYTMYSISNPEFNHSGYQVNYRSEMTINPIPITSAAKGIEKAYHRHKISPPEIITCINWCLDLFVTVSFPPFIYKLPMSVIYDTGDRLLRQIVKQVSPRLSYKVQKDFHSRFNLPIPPANARTCQPLQTPDKVEIINNLK</sequence>
<gene>
    <name evidence="1" type="ORF">GGC33_09070</name>
</gene>
<reference evidence="1 2" key="1">
    <citation type="submission" date="2019-11" db="EMBL/GenBank/DDBJ databases">
        <title>Isolation of a new High Light Tolerant Cyanobacteria.</title>
        <authorList>
            <person name="Dobson Z."/>
            <person name="Vaughn N."/>
            <person name="Vaughn M."/>
            <person name="Fromme P."/>
            <person name="Mazor Y."/>
        </authorList>
    </citation>
    <scope>NUCLEOTIDE SEQUENCE [LARGE SCALE GENOMIC DNA]</scope>
    <source>
        <strain evidence="1 2">0216</strain>
    </source>
</reference>
<proteinExistence type="predicted"/>
<comment type="caution">
    <text evidence="1">The sequence shown here is derived from an EMBL/GenBank/DDBJ whole genome shotgun (WGS) entry which is preliminary data.</text>
</comment>
<name>A0A844GSV6_9CHRO</name>
<dbReference type="Pfam" id="PF09366">
    <property type="entry name" value="DUF1997"/>
    <property type="match status" value="1"/>
</dbReference>
<dbReference type="AlphaFoldDB" id="A0A844GSV6"/>
<dbReference type="RefSeq" id="WP_015219438.1">
    <property type="nucleotide sequence ID" value="NZ_WMIA01000009.1"/>
</dbReference>
<evidence type="ECO:0000313" key="2">
    <source>
        <dbReference type="Proteomes" id="UP000437131"/>
    </source>
</evidence>